<dbReference type="Proteomes" id="UP000002361">
    <property type="component" value="Plasmid pRCB133"/>
</dbReference>
<dbReference type="Pfam" id="PF00593">
    <property type="entry name" value="TonB_dep_Rec_b-barrel"/>
    <property type="match status" value="1"/>
</dbReference>
<dbReference type="InterPro" id="IPR012910">
    <property type="entry name" value="Plug_dom"/>
</dbReference>
<organism evidence="16 17">
    <name type="scientific">Rhodobacter capsulatus (strain ATCC BAA-309 / NBRC 16581 / SB1003)</name>
    <dbReference type="NCBI Taxonomy" id="272942"/>
    <lineage>
        <taxon>Bacteria</taxon>
        <taxon>Pseudomonadati</taxon>
        <taxon>Pseudomonadota</taxon>
        <taxon>Alphaproteobacteria</taxon>
        <taxon>Rhodobacterales</taxon>
        <taxon>Rhodobacter group</taxon>
        <taxon>Rhodobacter</taxon>
    </lineage>
</organism>
<evidence type="ECO:0000256" key="6">
    <source>
        <dbReference type="ARBA" id="ARBA00023004"/>
    </source>
</evidence>
<evidence type="ECO:0000313" key="16">
    <source>
        <dbReference type="EMBL" id="ADE87316.1"/>
    </source>
</evidence>
<comment type="similarity">
    <text evidence="11 12">Belongs to the TonB-dependent receptor family.</text>
</comment>
<evidence type="ECO:0000256" key="4">
    <source>
        <dbReference type="ARBA" id="ARBA00022496"/>
    </source>
</evidence>
<dbReference type="OrthoDB" id="7313036at2"/>
<evidence type="ECO:0000256" key="9">
    <source>
        <dbReference type="ARBA" id="ARBA00023136"/>
    </source>
</evidence>
<keyword evidence="6" id="KW-0408">Iron</keyword>
<gene>
    <name evidence="16" type="ordered locus">RCAP_rcp00060</name>
</gene>
<feature type="region of interest" description="Disordered" evidence="13">
    <location>
        <begin position="279"/>
        <end position="299"/>
    </location>
</feature>
<dbReference type="PROSITE" id="PS52016">
    <property type="entry name" value="TONB_DEPENDENT_REC_3"/>
    <property type="match status" value="1"/>
</dbReference>
<keyword evidence="16" id="KW-0614">Plasmid</keyword>
<evidence type="ECO:0000256" key="13">
    <source>
        <dbReference type="SAM" id="MobiDB-lite"/>
    </source>
</evidence>
<proteinExistence type="inferred from homology"/>
<keyword evidence="16" id="KW-0675">Receptor</keyword>
<feature type="compositionally biased region" description="Basic and acidic residues" evidence="13">
    <location>
        <begin position="283"/>
        <end position="296"/>
    </location>
</feature>
<geneLocation type="plasmid" evidence="16 17">
    <name>pRCB133</name>
</geneLocation>
<keyword evidence="3 11" id="KW-1134">Transmembrane beta strand</keyword>
<evidence type="ECO:0000259" key="14">
    <source>
        <dbReference type="Pfam" id="PF00593"/>
    </source>
</evidence>
<dbReference type="KEGG" id="rcp:RCAP_rcp00060"/>
<dbReference type="RefSeq" id="WP_013069287.1">
    <property type="nucleotide sequence ID" value="NC_014035.1"/>
</dbReference>
<dbReference type="HOGENOM" id="CLU_008287_15_0_5"/>
<evidence type="ECO:0000256" key="3">
    <source>
        <dbReference type="ARBA" id="ARBA00022452"/>
    </source>
</evidence>
<evidence type="ECO:0000256" key="12">
    <source>
        <dbReference type="RuleBase" id="RU003357"/>
    </source>
</evidence>
<dbReference type="InterPro" id="IPR039426">
    <property type="entry name" value="TonB-dep_rcpt-like"/>
</dbReference>
<feature type="domain" description="TonB-dependent receptor-like beta-barrel" evidence="14">
    <location>
        <begin position="272"/>
        <end position="663"/>
    </location>
</feature>
<name>D5AVI1_RHOCB</name>
<keyword evidence="7" id="KW-0406">Ion transport</keyword>
<evidence type="ECO:0000256" key="5">
    <source>
        <dbReference type="ARBA" id="ARBA00022692"/>
    </source>
</evidence>
<evidence type="ECO:0000256" key="1">
    <source>
        <dbReference type="ARBA" id="ARBA00004571"/>
    </source>
</evidence>
<accession>D5AVI1</accession>
<reference key="1">
    <citation type="submission" date="2008-12" db="EMBL/GenBank/DDBJ databases">
        <title>Complete genome sequence of Rhodobacter capsulatus SB1003.</title>
        <authorList>
            <person name="Strnad H."/>
            <person name="Lapidus A."/>
            <person name="Vlcek C."/>
            <person name="Ulbrich P."/>
            <person name="Paces J."/>
            <person name="Maltsev N."/>
            <person name="Kumar V."/>
            <person name="Kogan Y."/>
            <person name="Milgram A."/>
            <person name="Rebrekov D."/>
            <person name="Mazur M."/>
            <person name="Cox R."/>
            <person name="Kyrpides N."/>
            <person name="Kolar M."/>
            <person name="Sachova J."/>
            <person name="Ridl J."/>
            <person name="Ivanova N."/>
            <person name="Kapatral V."/>
            <person name="Los T."/>
            <person name="Lykidis A."/>
            <person name="Mikhailova N."/>
            <person name="Reznik G."/>
            <person name="Vasieva O."/>
            <person name="Fonstein M."/>
            <person name="Paces V."/>
            <person name="Haselkorn R."/>
        </authorList>
    </citation>
    <scope>NUCLEOTIDE SEQUENCE</scope>
    <source>
        <strain>SB1003</strain>
    </source>
</reference>
<keyword evidence="10 11" id="KW-0998">Cell outer membrane</keyword>
<protein>
    <submittedName>
        <fullName evidence="16">TonB-dependent receptor</fullName>
    </submittedName>
</protein>
<dbReference type="EMBL" id="CP001313">
    <property type="protein sequence ID" value="ADE87316.1"/>
    <property type="molecule type" value="Genomic_DNA"/>
</dbReference>
<dbReference type="PANTHER" id="PTHR32552">
    <property type="entry name" value="FERRICHROME IRON RECEPTOR-RELATED"/>
    <property type="match status" value="1"/>
</dbReference>
<keyword evidence="2 11" id="KW-0813">Transport</keyword>
<dbReference type="InterPro" id="IPR036942">
    <property type="entry name" value="Beta-barrel_TonB_sf"/>
</dbReference>
<dbReference type="Pfam" id="PF07715">
    <property type="entry name" value="Plug"/>
    <property type="match status" value="1"/>
</dbReference>
<dbReference type="AlphaFoldDB" id="D5AVI1"/>
<keyword evidence="17" id="KW-1185">Reference proteome</keyword>
<keyword evidence="4" id="KW-0410">Iron transport</keyword>
<sequence>MCPAPLFLPPLPGPRHRGVLISVAALALGATPVGLCAQEATNLGTIEISPSHWSETALRSASDATVIDGADLAERNAPDLEAVTARAGNVLFQRANSGERLVVRGLSAFDNALSDPVGYQVNGVALPLGTLQLPHFFAAEQVTLLKGPQGTAFGRNSEAGLLIYDTLRPGDFTGVKLGFGVSGSDAGAQPPGYTASVLWGAAKEGAPALLFGLERSKTDGVISDPRPGGDDDGGREGRTSLLAGAAWAFENGGTLRVSFLGEDETLGKEQYRYIDGPQATGRYESRYSDPSRENRRSSVTSLDYAQTLDGFDLTTITGFTTFDRDFLLDTDSSPLPPIPGVAVTAFDLKDRMISQEIRLSSLEGAERFKWSLGLHAYHQATDVDFDLRGMGARRVTSITQNGVALYGLGEVALTDRLRLGGGLRIDHIASSASQTFSLAGSYAASDATTTPLPKATLAWDISDRTTLHASYARGYMPAGYNYAFAGNAASLIYAPEYSWNAEIGLKTIFLNDASLSLTGFHTTVKDKQITETVVGAVQKISNAAEAESYGLEAALSAPLGHGWQIDGSLGWQHARATSFMTRTGAGPVDYSGNQLPMAPNLSYGLGVTWEGGDGWRARAAVNGYGSSYFDAANTLEQDGYRIVDASISRDLGNGVLTLWAHNLFDEEYAALSLRSFYGTLVEDGQPRSFGLNWTTQW</sequence>
<dbReference type="InterPro" id="IPR000531">
    <property type="entry name" value="Beta-barrel_TonB"/>
</dbReference>
<dbReference type="GO" id="GO:0006826">
    <property type="term" value="P:iron ion transport"/>
    <property type="evidence" value="ECO:0007669"/>
    <property type="project" value="UniProtKB-KW"/>
</dbReference>
<evidence type="ECO:0000259" key="15">
    <source>
        <dbReference type="Pfam" id="PF07715"/>
    </source>
</evidence>
<keyword evidence="5 11" id="KW-0812">Transmembrane</keyword>
<reference evidence="16 17" key="2">
    <citation type="journal article" date="2010" name="J. Bacteriol.">
        <title>Complete genome sequence of the photosynthetic purple nonsulfur bacterium Rhodobacter capsulatus SB 1003.</title>
        <authorList>
            <person name="Strnad H."/>
            <person name="Lapidus A."/>
            <person name="Paces J."/>
            <person name="Ulbrich P."/>
            <person name="Vlcek C."/>
            <person name="Paces V."/>
            <person name="Haselkorn R."/>
        </authorList>
    </citation>
    <scope>NUCLEOTIDE SEQUENCE [LARGE SCALE GENOMIC DNA]</scope>
    <source>
        <strain evidence="17">ATCC BAA-309 / NBRC 16581 / SB1003</strain>
        <plasmid evidence="16 17">pRCB133</plasmid>
    </source>
</reference>
<evidence type="ECO:0000313" key="17">
    <source>
        <dbReference type="Proteomes" id="UP000002361"/>
    </source>
</evidence>
<keyword evidence="8 12" id="KW-0798">TonB box</keyword>
<dbReference type="PANTHER" id="PTHR32552:SF81">
    <property type="entry name" value="TONB-DEPENDENT OUTER MEMBRANE RECEPTOR"/>
    <property type="match status" value="1"/>
</dbReference>
<evidence type="ECO:0000256" key="7">
    <source>
        <dbReference type="ARBA" id="ARBA00023065"/>
    </source>
</evidence>
<evidence type="ECO:0000256" key="10">
    <source>
        <dbReference type="ARBA" id="ARBA00023237"/>
    </source>
</evidence>
<evidence type="ECO:0000256" key="11">
    <source>
        <dbReference type="PROSITE-ProRule" id="PRU01360"/>
    </source>
</evidence>
<dbReference type="SUPFAM" id="SSF56935">
    <property type="entry name" value="Porins"/>
    <property type="match status" value="1"/>
</dbReference>
<dbReference type="Gene3D" id="2.40.170.20">
    <property type="entry name" value="TonB-dependent receptor, beta-barrel domain"/>
    <property type="match status" value="1"/>
</dbReference>
<keyword evidence="9 11" id="KW-0472">Membrane</keyword>
<feature type="domain" description="TonB-dependent receptor plug" evidence="15">
    <location>
        <begin position="60"/>
        <end position="160"/>
    </location>
</feature>
<evidence type="ECO:0000256" key="2">
    <source>
        <dbReference type="ARBA" id="ARBA00022448"/>
    </source>
</evidence>
<dbReference type="GO" id="GO:0009279">
    <property type="term" value="C:cell outer membrane"/>
    <property type="evidence" value="ECO:0007669"/>
    <property type="project" value="UniProtKB-SubCell"/>
</dbReference>
<dbReference type="GeneID" id="31492371"/>
<comment type="subcellular location">
    <subcellularLocation>
        <location evidence="1 11">Cell outer membrane</location>
        <topology evidence="1 11">Multi-pass membrane protein</topology>
    </subcellularLocation>
</comment>
<evidence type="ECO:0000256" key="8">
    <source>
        <dbReference type="ARBA" id="ARBA00023077"/>
    </source>
</evidence>